<protein>
    <submittedName>
        <fullName evidence="2">Jg20509 protein</fullName>
    </submittedName>
</protein>
<dbReference type="Proteomes" id="UP000838756">
    <property type="component" value="Unassembled WGS sequence"/>
</dbReference>
<proteinExistence type="predicted"/>
<evidence type="ECO:0000256" key="1">
    <source>
        <dbReference type="SAM" id="MobiDB-lite"/>
    </source>
</evidence>
<dbReference type="OrthoDB" id="10577347at2759"/>
<feature type="region of interest" description="Disordered" evidence="1">
    <location>
        <begin position="21"/>
        <end position="41"/>
    </location>
</feature>
<gene>
    <name evidence="2" type="primary">jg20509</name>
    <name evidence="2" type="ORF">PAEG_LOCUS5554</name>
</gene>
<dbReference type="EMBL" id="CAKXAJ010018381">
    <property type="protein sequence ID" value="CAH2217670.1"/>
    <property type="molecule type" value="Genomic_DNA"/>
</dbReference>
<sequence>MSNDARNMNMLECSLSSVTAEGGSECPTATRPNGAVASPNRLARRYPEQWITLNQTMMNTRTEKYSSRKHFPVVGIEPIALDSESMATAHCVNRPSYKYSIVKVEREREIE</sequence>
<organism evidence="2 3">
    <name type="scientific">Pararge aegeria aegeria</name>
    <dbReference type="NCBI Taxonomy" id="348720"/>
    <lineage>
        <taxon>Eukaryota</taxon>
        <taxon>Metazoa</taxon>
        <taxon>Ecdysozoa</taxon>
        <taxon>Arthropoda</taxon>
        <taxon>Hexapoda</taxon>
        <taxon>Insecta</taxon>
        <taxon>Pterygota</taxon>
        <taxon>Neoptera</taxon>
        <taxon>Endopterygota</taxon>
        <taxon>Lepidoptera</taxon>
        <taxon>Glossata</taxon>
        <taxon>Ditrysia</taxon>
        <taxon>Papilionoidea</taxon>
        <taxon>Nymphalidae</taxon>
        <taxon>Satyrinae</taxon>
        <taxon>Satyrini</taxon>
        <taxon>Parargina</taxon>
        <taxon>Pararge</taxon>
    </lineage>
</organism>
<comment type="caution">
    <text evidence="2">The sequence shown here is derived from an EMBL/GenBank/DDBJ whole genome shotgun (WGS) entry which is preliminary data.</text>
</comment>
<name>A0A8S4QS05_9NEOP</name>
<keyword evidence="3" id="KW-1185">Reference proteome</keyword>
<dbReference type="AlphaFoldDB" id="A0A8S4QS05"/>
<evidence type="ECO:0000313" key="3">
    <source>
        <dbReference type="Proteomes" id="UP000838756"/>
    </source>
</evidence>
<reference evidence="2" key="1">
    <citation type="submission" date="2022-03" db="EMBL/GenBank/DDBJ databases">
        <authorList>
            <person name="Lindestad O."/>
        </authorList>
    </citation>
    <scope>NUCLEOTIDE SEQUENCE</scope>
</reference>
<accession>A0A8S4QS05</accession>
<evidence type="ECO:0000313" key="2">
    <source>
        <dbReference type="EMBL" id="CAH2217670.1"/>
    </source>
</evidence>